<sequence>MDVSRPDIPKLGKYHLQRFEDVVDKCSRMSRKGLPNSNSGAGESFKIFLLVGMDTQQSFGKSICPPFSDMTSIRVLISIDC</sequence>
<keyword evidence="2" id="KW-1185">Reference proteome</keyword>
<organism evidence="1 2">
    <name type="scientific">Nephila pilipes</name>
    <name type="common">Giant wood spider</name>
    <name type="synonym">Nephila maculata</name>
    <dbReference type="NCBI Taxonomy" id="299642"/>
    <lineage>
        <taxon>Eukaryota</taxon>
        <taxon>Metazoa</taxon>
        <taxon>Ecdysozoa</taxon>
        <taxon>Arthropoda</taxon>
        <taxon>Chelicerata</taxon>
        <taxon>Arachnida</taxon>
        <taxon>Araneae</taxon>
        <taxon>Araneomorphae</taxon>
        <taxon>Entelegynae</taxon>
        <taxon>Araneoidea</taxon>
        <taxon>Nephilidae</taxon>
        <taxon>Nephila</taxon>
    </lineage>
</organism>
<comment type="caution">
    <text evidence="1">The sequence shown here is derived from an EMBL/GenBank/DDBJ whole genome shotgun (WGS) entry which is preliminary data.</text>
</comment>
<evidence type="ECO:0000313" key="1">
    <source>
        <dbReference type="EMBL" id="GFU38407.1"/>
    </source>
</evidence>
<dbReference type="Proteomes" id="UP000887013">
    <property type="component" value="Unassembled WGS sequence"/>
</dbReference>
<proteinExistence type="predicted"/>
<gene>
    <name evidence="1" type="ORF">NPIL_107821</name>
</gene>
<protein>
    <submittedName>
        <fullName evidence="1">Uncharacterized protein</fullName>
    </submittedName>
</protein>
<evidence type="ECO:0000313" key="2">
    <source>
        <dbReference type="Proteomes" id="UP000887013"/>
    </source>
</evidence>
<dbReference type="EMBL" id="BMAW01084364">
    <property type="protein sequence ID" value="GFU38407.1"/>
    <property type="molecule type" value="Genomic_DNA"/>
</dbReference>
<accession>A0A8X6QUY8</accession>
<reference evidence="1" key="1">
    <citation type="submission" date="2020-08" db="EMBL/GenBank/DDBJ databases">
        <title>Multicomponent nature underlies the extraordinary mechanical properties of spider dragline silk.</title>
        <authorList>
            <person name="Kono N."/>
            <person name="Nakamura H."/>
            <person name="Mori M."/>
            <person name="Yoshida Y."/>
            <person name="Ohtoshi R."/>
            <person name="Malay A.D."/>
            <person name="Moran D.A.P."/>
            <person name="Tomita M."/>
            <person name="Numata K."/>
            <person name="Arakawa K."/>
        </authorList>
    </citation>
    <scope>NUCLEOTIDE SEQUENCE</scope>
</reference>
<name>A0A8X6QUY8_NEPPI</name>
<dbReference type="AlphaFoldDB" id="A0A8X6QUY8"/>